<keyword evidence="5" id="KW-0408">Iron</keyword>
<evidence type="ECO:0000256" key="4">
    <source>
        <dbReference type="ARBA" id="ARBA00023002"/>
    </source>
</evidence>
<accession>A0A7C9VAH1</accession>
<evidence type="ECO:0000259" key="7">
    <source>
        <dbReference type="PROSITE" id="PS51296"/>
    </source>
</evidence>
<dbReference type="InterPro" id="IPR015879">
    <property type="entry name" value="Ring_hydroxy_dOase_asu_C_dom"/>
</dbReference>
<name>A0A7C9VAH1_9HYPH</name>
<sequence length="417" mass="47291">MNIQGGNFVGSLIHERKPGYTLPAELYTSQDAFEVDLEIFFRRHWIVAGVEADVPEPGDIKTLEIGKTSIIIARDDDGRLQAFHNVCRHRGARLITEHKTSVGRLVCPYHQWSYDLDGSLVYASQMNNEIDRSCHSLRPVHIRSIAGLLMICIDENAPADIDDFEKLATPRLLPFGLAEAKIAHEEVLIEEGNWKLSVDNNRECYHCEGSHPELCRTLNGLDIGFDPGALTEEQLEEWNKHSAEVVQETARWEAAGFPSSLIEEITGRTTMLRTQRFVIAESGESHTMDSKAASKRLMGEMPEFRMGDTHMHTHNSWHHFFADHAVVSYIIPLSPSRTELRSLWLVHKDAKEGFDYDLNNLITVWKATNQQDADLVKLAQQGVETTGYVPGPLSRHVERLVDLNLNWYIERLRAAGY</sequence>
<keyword evidence="3" id="KW-0479">Metal-binding</keyword>
<dbReference type="Gene3D" id="3.90.380.10">
    <property type="entry name" value="Naphthalene 1,2-dioxygenase Alpha Subunit, Chain A, domain 1"/>
    <property type="match status" value="1"/>
</dbReference>
<keyword evidence="9" id="KW-1185">Reference proteome</keyword>
<proteinExistence type="predicted"/>
<comment type="caution">
    <text evidence="8">The sequence shown here is derived from an EMBL/GenBank/DDBJ whole genome shotgun (WGS) entry which is preliminary data.</text>
</comment>
<dbReference type="InterPro" id="IPR017941">
    <property type="entry name" value="Rieske_2Fe-2S"/>
</dbReference>
<protein>
    <submittedName>
        <fullName evidence="8">Aromatic ring-hydroxylating dioxygenase subunit alpha</fullName>
    </submittedName>
</protein>
<evidence type="ECO:0000256" key="1">
    <source>
        <dbReference type="ARBA" id="ARBA00001962"/>
    </source>
</evidence>
<reference evidence="8 9" key="1">
    <citation type="submission" date="2020-02" db="EMBL/GenBank/DDBJ databases">
        <title>Genome sequence of the type strain CGMCC 1.15528 of Mesorhizobium zhangyense.</title>
        <authorList>
            <person name="Gao J."/>
            <person name="Sun J."/>
        </authorList>
    </citation>
    <scope>NUCLEOTIDE SEQUENCE [LARGE SCALE GENOMIC DNA]</scope>
    <source>
        <strain evidence="8 9">CGMCC 1.15528</strain>
    </source>
</reference>
<dbReference type="RefSeq" id="WP_165115015.1">
    <property type="nucleotide sequence ID" value="NZ_JAAKZG010000002.1"/>
</dbReference>
<dbReference type="AlphaFoldDB" id="A0A7C9VAH1"/>
<evidence type="ECO:0000313" key="9">
    <source>
        <dbReference type="Proteomes" id="UP000481252"/>
    </source>
</evidence>
<comment type="cofactor">
    <cofactor evidence="1">
        <name>Fe cation</name>
        <dbReference type="ChEBI" id="CHEBI:24875"/>
    </cofactor>
</comment>
<keyword evidence="6" id="KW-0411">Iron-sulfur</keyword>
<dbReference type="GO" id="GO:0051537">
    <property type="term" value="F:2 iron, 2 sulfur cluster binding"/>
    <property type="evidence" value="ECO:0007669"/>
    <property type="project" value="UniProtKB-KW"/>
</dbReference>
<evidence type="ECO:0000256" key="2">
    <source>
        <dbReference type="ARBA" id="ARBA00022714"/>
    </source>
</evidence>
<dbReference type="GO" id="GO:0051213">
    <property type="term" value="F:dioxygenase activity"/>
    <property type="evidence" value="ECO:0007669"/>
    <property type="project" value="UniProtKB-KW"/>
</dbReference>
<keyword evidence="4" id="KW-0560">Oxidoreductase</keyword>
<dbReference type="CDD" id="cd03469">
    <property type="entry name" value="Rieske_RO_Alpha_N"/>
    <property type="match status" value="1"/>
</dbReference>
<keyword evidence="2" id="KW-0001">2Fe-2S</keyword>
<dbReference type="PANTHER" id="PTHR43756">
    <property type="entry name" value="CHOLINE MONOOXYGENASE, CHLOROPLASTIC"/>
    <property type="match status" value="1"/>
</dbReference>
<dbReference type="SUPFAM" id="SSF55961">
    <property type="entry name" value="Bet v1-like"/>
    <property type="match status" value="1"/>
</dbReference>
<evidence type="ECO:0000256" key="5">
    <source>
        <dbReference type="ARBA" id="ARBA00023004"/>
    </source>
</evidence>
<organism evidence="8 9">
    <name type="scientific">Mesorhizobium zhangyense</name>
    <dbReference type="NCBI Taxonomy" id="1776730"/>
    <lineage>
        <taxon>Bacteria</taxon>
        <taxon>Pseudomonadati</taxon>
        <taxon>Pseudomonadota</taxon>
        <taxon>Alphaproteobacteria</taxon>
        <taxon>Hyphomicrobiales</taxon>
        <taxon>Phyllobacteriaceae</taxon>
        <taxon>Mesorhizobium</taxon>
    </lineage>
</organism>
<dbReference type="Gene3D" id="2.102.10.10">
    <property type="entry name" value="Rieske [2Fe-2S] iron-sulphur domain"/>
    <property type="match status" value="1"/>
</dbReference>
<dbReference type="InterPro" id="IPR001663">
    <property type="entry name" value="Rng_hydr_dOase-A"/>
</dbReference>
<evidence type="ECO:0000256" key="6">
    <source>
        <dbReference type="ARBA" id="ARBA00023014"/>
    </source>
</evidence>
<dbReference type="SUPFAM" id="SSF50022">
    <property type="entry name" value="ISP domain"/>
    <property type="match status" value="1"/>
</dbReference>
<evidence type="ECO:0000313" key="8">
    <source>
        <dbReference type="EMBL" id="NGN40412.1"/>
    </source>
</evidence>
<dbReference type="PRINTS" id="PR00090">
    <property type="entry name" value="RNGDIOXGNASE"/>
</dbReference>
<dbReference type="Pfam" id="PF00355">
    <property type="entry name" value="Rieske"/>
    <property type="match status" value="1"/>
</dbReference>
<gene>
    <name evidence="8" type="ORF">G6N74_04990</name>
</gene>
<dbReference type="PANTHER" id="PTHR43756:SF5">
    <property type="entry name" value="CHOLINE MONOOXYGENASE, CHLOROPLASTIC"/>
    <property type="match status" value="1"/>
</dbReference>
<dbReference type="InterPro" id="IPR036922">
    <property type="entry name" value="Rieske_2Fe-2S_sf"/>
</dbReference>
<dbReference type="EMBL" id="JAAKZG010000002">
    <property type="protein sequence ID" value="NGN40412.1"/>
    <property type="molecule type" value="Genomic_DNA"/>
</dbReference>
<dbReference type="GO" id="GO:0005506">
    <property type="term" value="F:iron ion binding"/>
    <property type="evidence" value="ECO:0007669"/>
    <property type="project" value="InterPro"/>
</dbReference>
<keyword evidence="8" id="KW-0223">Dioxygenase</keyword>
<dbReference type="PROSITE" id="PS51296">
    <property type="entry name" value="RIESKE"/>
    <property type="match status" value="1"/>
</dbReference>
<dbReference type="CDD" id="cd08884">
    <property type="entry name" value="RHO_alpha_C_GbcA-like"/>
    <property type="match status" value="1"/>
</dbReference>
<dbReference type="Pfam" id="PF00848">
    <property type="entry name" value="Ring_hydroxyl_A"/>
    <property type="match status" value="1"/>
</dbReference>
<evidence type="ECO:0000256" key="3">
    <source>
        <dbReference type="ARBA" id="ARBA00022723"/>
    </source>
</evidence>
<dbReference type="Proteomes" id="UP000481252">
    <property type="component" value="Unassembled WGS sequence"/>
</dbReference>
<feature type="domain" description="Rieske" evidence="7">
    <location>
        <begin position="47"/>
        <end position="151"/>
    </location>
</feature>